<dbReference type="InterPro" id="IPR036819">
    <property type="entry name" value="Subtilisin_inhibitor-like_sf"/>
</dbReference>
<keyword evidence="3" id="KW-1185">Reference proteome</keyword>
<evidence type="ECO:0000313" key="3">
    <source>
        <dbReference type="Proteomes" id="UP000553209"/>
    </source>
</evidence>
<gene>
    <name evidence="2" type="ORF">HGB44_19495</name>
</gene>
<sequence>MSPSHREHRSRGTLGTAMLAGACCLGAVAYGAIVGPSMLPPDQRDVQATTAMTPDLAPDADEPEEAVEEGPSGRLQVQVSDRGRAWVQTLMCTGNLEEDPAACAELAQAAEELHADTGGPATVEEEPVDTEGDADAEAEDGEGAAGGPEPTEAVNTGSALLFTEVREGTVCTDKVYGPQEATIVGTWEGQEIETTLTRKGSCEEARWQRLRALTEQIS</sequence>
<feature type="compositionally biased region" description="Acidic residues" evidence="1">
    <location>
        <begin position="123"/>
        <end position="142"/>
    </location>
</feature>
<comment type="caution">
    <text evidence="2">The sequence shown here is derived from an EMBL/GenBank/DDBJ whole genome shotgun (WGS) entry which is preliminary data.</text>
</comment>
<organism evidence="2 3">
    <name type="scientific">Nocardiopsis alborubida</name>
    <dbReference type="NCBI Taxonomy" id="146802"/>
    <lineage>
        <taxon>Bacteria</taxon>
        <taxon>Bacillati</taxon>
        <taxon>Actinomycetota</taxon>
        <taxon>Actinomycetes</taxon>
        <taxon>Streptosporangiales</taxon>
        <taxon>Nocardiopsidaceae</taxon>
        <taxon>Nocardiopsis</taxon>
    </lineage>
</organism>
<dbReference type="PROSITE" id="PS51257">
    <property type="entry name" value="PROKAR_LIPOPROTEIN"/>
    <property type="match status" value="1"/>
</dbReference>
<reference evidence="2 3" key="1">
    <citation type="submission" date="2020-04" db="EMBL/GenBank/DDBJ databases">
        <title>MicrobeNet Type strains.</title>
        <authorList>
            <person name="Nicholson A.C."/>
        </authorList>
    </citation>
    <scope>NUCLEOTIDE SEQUENCE [LARGE SCALE GENOMIC DNA]</scope>
    <source>
        <strain evidence="2 3">ATCC 23612</strain>
    </source>
</reference>
<dbReference type="RefSeq" id="WP_061079496.1">
    <property type="nucleotide sequence ID" value="NZ_JAAXPG010000018.1"/>
</dbReference>
<dbReference type="EMBL" id="JAAXPG010000018">
    <property type="protein sequence ID" value="NKY99835.1"/>
    <property type="molecule type" value="Genomic_DNA"/>
</dbReference>
<accession>A0A7X6RRD0</accession>
<feature type="region of interest" description="Disordered" evidence="1">
    <location>
        <begin position="111"/>
        <end position="154"/>
    </location>
</feature>
<name>A0A7X6RRD0_9ACTN</name>
<dbReference type="SUPFAM" id="SSF55399">
    <property type="entry name" value="Subtilisin inhibitor"/>
    <property type="match status" value="1"/>
</dbReference>
<protein>
    <submittedName>
        <fullName evidence="2">Uncharacterized protein</fullName>
    </submittedName>
</protein>
<dbReference type="AlphaFoldDB" id="A0A7X6RRD0"/>
<feature type="compositionally biased region" description="Acidic residues" evidence="1">
    <location>
        <begin position="58"/>
        <end position="68"/>
    </location>
</feature>
<proteinExistence type="predicted"/>
<feature type="region of interest" description="Disordered" evidence="1">
    <location>
        <begin position="41"/>
        <end position="73"/>
    </location>
</feature>
<evidence type="ECO:0000256" key="1">
    <source>
        <dbReference type="SAM" id="MobiDB-lite"/>
    </source>
</evidence>
<dbReference type="Proteomes" id="UP000553209">
    <property type="component" value="Unassembled WGS sequence"/>
</dbReference>
<dbReference type="GO" id="GO:0004867">
    <property type="term" value="F:serine-type endopeptidase inhibitor activity"/>
    <property type="evidence" value="ECO:0007669"/>
    <property type="project" value="InterPro"/>
</dbReference>
<dbReference type="Gene3D" id="3.30.350.10">
    <property type="entry name" value="Subtilisin inhibitor-like"/>
    <property type="match status" value="1"/>
</dbReference>
<evidence type="ECO:0000313" key="2">
    <source>
        <dbReference type="EMBL" id="NKY99835.1"/>
    </source>
</evidence>